<comment type="caution">
    <text evidence="1">The sequence shown here is derived from an EMBL/GenBank/DDBJ whole genome shotgun (WGS) entry which is preliminary data.</text>
</comment>
<accession>A0A9P0L1S0</accession>
<organism evidence="1 2">
    <name type="scientific">Acanthoscelides obtectus</name>
    <name type="common">Bean weevil</name>
    <name type="synonym">Bruchus obtectus</name>
    <dbReference type="NCBI Taxonomy" id="200917"/>
    <lineage>
        <taxon>Eukaryota</taxon>
        <taxon>Metazoa</taxon>
        <taxon>Ecdysozoa</taxon>
        <taxon>Arthropoda</taxon>
        <taxon>Hexapoda</taxon>
        <taxon>Insecta</taxon>
        <taxon>Pterygota</taxon>
        <taxon>Neoptera</taxon>
        <taxon>Endopterygota</taxon>
        <taxon>Coleoptera</taxon>
        <taxon>Polyphaga</taxon>
        <taxon>Cucujiformia</taxon>
        <taxon>Chrysomeloidea</taxon>
        <taxon>Chrysomelidae</taxon>
        <taxon>Bruchinae</taxon>
        <taxon>Bruchini</taxon>
        <taxon>Acanthoscelides</taxon>
    </lineage>
</organism>
<sequence>MEEEKDQPQQDPNLAQRRFGGIHWSARSCDLTSVDYFLWGAVKERCYTNDPQRIDVLKEHIRRAIDEIDQQTIENVLQNRVKRMDYFQASRGRHLTEIVFHK</sequence>
<name>A0A9P0L1S0_ACAOB</name>
<gene>
    <name evidence="1" type="ORF">ACAOBT_LOCUS17106</name>
</gene>
<dbReference type="Proteomes" id="UP001152888">
    <property type="component" value="Unassembled WGS sequence"/>
</dbReference>
<dbReference type="InterPro" id="IPR036397">
    <property type="entry name" value="RNaseH_sf"/>
</dbReference>
<evidence type="ECO:0000313" key="1">
    <source>
        <dbReference type="EMBL" id="CAH1986184.1"/>
    </source>
</evidence>
<dbReference type="EMBL" id="CAKOFQ010006994">
    <property type="protein sequence ID" value="CAH1986184.1"/>
    <property type="molecule type" value="Genomic_DNA"/>
</dbReference>
<dbReference type="PANTHER" id="PTHR47326">
    <property type="entry name" value="TRANSPOSABLE ELEMENT TC3 TRANSPOSASE-LIKE PROTEIN"/>
    <property type="match status" value="1"/>
</dbReference>
<proteinExistence type="predicted"/>
<dbReference type="GO" id="GO:0003676">
    <property type="term" value="F:nucleic acid binding"/>
    <property type="evidence" value="ECO:0007669"/>
    <property type="project" value="InterPro"/>
</dbReference>
<dbReference type="PANTHER" id="PTHR47326:SF1">
    <property type="entry name" value="HTH PSQ-TYPE DOMAIN-CONTAINING PROTEIN"/>
    <property type="match status" value="1"/>
</dbReference>
<dbReference type="OrthoDB" id="8122262at2759"/>
<evidence type="ECO:0000313" key="2">
    <source>
        <dbReference type="Proteomes" id="UP001152888"/>
    </source>
</evidence>
<keyword evidence="2" id="KW-1185">Reference proteome</keyword>
<reference evidence="1" key="1">
    <citation type="submission" date="2022-03" db="EMBL/GenBank/DDBJ databases">
        <authorList>
            <person name="Sayadi A."/>
        </authorList>
    </citation>
    <scope>NUCLEOTIDE SEQUENCE</scope>
</reference>
<dbReference type="Gene3D" id="3.30.420.10">
    <property type="entry name" value="Ribonuclease H-like superfamily/Ribonuclease H"/>
    <property type="match status" value="1"/>
</dbReference>
<protein>
    <submittedName>
        <fullName evidence="1">Uncharacterized protein</fullName>
    </submittedName>
</protein>
<dbReference type="AlphaFoldDB" id="A0A9P0L1S0"/>